<gene>
    <name evidence="3" type="ORF">DSM104443_00840</name>
</gene>
<dbReference type="KEGG" id="uru:DSM104443_00840"/>
<dbReference type="RefSeq" id="WP_171089787.1">
    <property type="nucleotide sequence ID" value="NZ_CP053069.1"/>
</dbReference>
<evidence type="ECO:0000313" key="3">
    <source>
        <dbReference type="EMBL" id="QJR09790.1"/>
    </source>
</evidence>
<dbReference type="EMBL" id="CP053069">
    <property type="protein sequence ID" value="QJR09790.1"/>
    <property type="molecule type" value="Genomic_DNA"/>
</dbReference>
<dbReference type="InterPro" id="IPR002762">
    <property type="entry name" value="CbiX-like"/>
</dbReference>
<dbReference type="PANTHER" id="PTHR33542:SF3">
    <property type="entry name" value="SIROHYDROCHLORIN FERROCHELATASE, CHLOROPLASTIC"/>
    <property type="match status" value="1"/>
</dbReference>
<dbReference type="InterPro" id="IPR050963">
    <property type="entry name" value="Sirohydro_Cobaltochel/CbiX"/>
</dbReference>
<dbReference type="CDD" id="cd03416">
    <property type="entry name" value="CbiX_SirB_N"/>
    <property type="match status" value="1"/>
</dbReference>
<keyword evidence="2" id="KW-0456">Lyase</keyword>
<dbReference type="Proteomes" id="UP000501534">
    <property type="component" value="Chromosome"/>
</dbReference>
<sequence length="121" mass="13350">MHGIVLFAHGARDPEWARPFEAIRDRVRSSRPECPIALAYLEIMSPGLEEAIDAVIGEGASSITVFPLFMAQGGHLKQDLPRILDAIRAQRKHVPISLETSVGEVPELLDAISTWVLNRVD</sequence>
<evidence type="ECO:0000256" key="2">
    <source>
        <dbReference type="ARBA" id="ARBA00023239"/>
    </source>
</evidence>
<evidence type="ECO:0000256" key="1">
    <source>
        <dbReference type="ARBA" id="ARBA00022723"/>
    </source>
</evidence>
<organism evidence="3 4">
    <name type="scientific">Usitatibacter rugosus</name>
    <dbReference type="NCBI Taxonomy" id="2732067"/>
    <lineage>
        <taxon>Bacteria</taxon>
        <taxon>Pseudomonadati</taxon>
        <taxon>Pseudomonadota</taxon>
        <taxon>Betaproteobacteria</taxon>
        <taxon>Nitrosomonadales</taxon>
        <taxon>Usitatibacteraceae</taxon>
        <taxon>Usitatibacter</taxon>
    </lineage>
</organism>
<accession>A0A6M4GR16</accession>
<dbReference type="SUPFAM" id="SSF53800">
    <property type="entry name" value="Chelatase"/>
    <property type="match status" value="1"/>
</dbReference>
<keyword evidence="4" id="KW-1185">Reference proteome</keyword>
<proteinExistence type="predicted"/>
<protein>
    <recommendedName>
        <fullName evidence="5">Sirohydrochlorin cobaltochelatase</fullName>
    </recommendedName>
</protein>
<evidence type="ECO:0008006" key="5">
    <source>
        <dbReference type="Google" id="ProtNLM"/>
    </source>
</evidence>
<keyword evidence="1" id="KW-0479">Metal-binding</keyword>
<name>A0A6M4GR16_9PROT</name>
<dbReference type="GO" id="GO:0016829">
    <property type="term" value="F:lyase activity"/>
    <property type="evidence" value="ECO:0007669"/>
    <property type="project" value="UniProtKB-KW"/>
</dbReference>
<dbReference type="AlphaFoldDB" id="A0A6M4GR16"/>
<dbReference type="Pfam" id="PF01903">
    <property type="entry name" value="CbiX"/>
    <property type="match status" value="1"/>
</dbReference>
<evidence type="ECO:0000313" key="4">
    <source>
        <dbReference type="Proteomes" id="UP000501534"/>
    </source>
</evidence>
<dbReference type="GO" id="GO:0046872">
    <property type="term" value="F:metal ion binding"/>
    <property type="evidence" value="ECO:0007669"/>
    <property type="project" value="UniProtKB-KW"/>
</dbReference>
<reference evidence="3 4" key="1">
    <citation type="submission" date="2020-04" db="EMBL/GenBank/DDBJ databases">
        <title>Usitatibacter rugosus gen. nov., sp. nov. and Usitatibacter palustris sp. nov., novel members of Usitatibacteraceae fam. nov. within the order Nitrosomonadales isolated from soil.</title>
        <authorList>
            <person name="Huber K.J."/>
            <person name="Neumann-Schaal M."/>
            <person name="Geppert A."/>
            <person name="Luckner M."/>
            <person name="Wanner G."/>
            <person name="Overmann J."/>
        </authorList>
    </citation>
    <scope>NUCLEOTIDE SEQUENCE [LARGE SCALE GENOMIC DNA]</scope>
    <source>
        <strain evidence="3 4">0125_3</strain>
    </source>
</reference>
<dbReference type="Gene3D" id="3.40.50.1400">
    <property type="match status" value="1"/>
</dbReference>
<dbReference type="PANTHER" id="PTHR33542">
    <property type="entry name" value="SIROHYDROCHLORIN FERROCHELATASE, CHLOROPLASTIC"/>
    <property type="match status" value="1"/>
</dbReference>